<feature type="signal peptide" evidence="1">
    <location>
        <begin position="1"/>
        <end position="24"/>
    </location>
</feature>
<keyword evidence="3" id="KW-1185">Reference proteome</keyword>
<proteinExistence type="predicted"/>
<name>A0A2U1ST22_METSR</name>
<protein>
    <submittedName>
        <fullName evidence="2">Pilus assembly protein CpaD</fullName>
    </submittedName>
</protein>
<reference evidence="2 3" key="1">
    <citation type="journal article" date="2018" name="Appl. Microbiol. Biotechnol.">
        <title>Co-cultivation of the strictly anaerobic methanogen Methanosarcina barkeri with aerobic methanotrophs in an oxygen-limited membrane bioreactor.</title>
        <authorList>
            <person name="In 't Zandt M.H."/>
            <person name="van den Bosch T.J.M."/>
            <person name="Rijkers R."/>
            <person name="van Kessel M.A.H.J."/>
            <person name="Jetten M.S.M."/>
            <person name="Welte C.U."/>
        </authorList>
    </citation>
    <scope>NUCLEOTIDE SEQUENCE [LARGE SCALE GENOMIC DNA]</scope>
    <source>
        <strain evidence="2 3">DSM 17706</strain>
    </source>
</reference>
<organism evidence="2 3">
    <name type="scientific">Methylosinus sporium</name>
    <dbReference type="NCBI Taxonomy" id="428"/>
    <lineage>
        <taxon>Bacteria</taxon>
        <taxon>Pseudomonadati</taxon>
        <taxon>Pseudomonadota</taxon>
        <taxon>Alphaproteobacteria</taxon>
        <taxon>Hyphomicrobiales</taxon>
        <taxon>Methylocystaceae</taxon>
        <taxon>Methylosinus</taxon>
    </lineage>
</organism>
<feature type="chain" id="PRO_5015718065" evidence="1">
    <location>
        <begin position="25"/>
        <end position="241"/>
    </location>
</feature>
<dbReference type="InterPro" id="IPR019027">
    <property type="entry name" value="Pilus_biogenesis_CpaD-related"/>
</dbReference>
<evidence type="ECO:0000313" key="2">
    <source>
        <dbReference type="EMBL" id="PWB94767.1"/>
    </source>
</evidence>
<dbReference type="EMBL" id="PUIV01000006">
    <property type="protein sequence ID" value="PWB94767.1"/>
    <property type="molecule type" value="Genomic_DNA"/>
</dbReference>
<dbReference type="AlphaFoldDB" id="A0A2U1ST22"/>
<gene>
    <name evidence="2" type="ORF">C5689_06850</name>
</gene>
<dbReference type="NCBIfam" id="TIGR02522">
    <property type="entry name" value="pilus_cpaD"/>
    <property type="match status" value="1"/>
</dbReference>
<dbReference type="InterPro" id="IPR013361">
    <property type="entry name" value="Pilus_CpaD"/>
</dbReference>
<comment type="caution">
    <text evidence="2">The sequence shown here is derived from an EMBL/GenBank/DDBJ whole genome shotgun (WGS) entry which is preliminary data.</text>
</comment>
<dbReference type="Pfam" id="PF09476">
    <property type="entry name" value="Pilus_CpaD"/>
    <property type="match status" value="1"/>
</dbReference>
<evidence type="ECO:0000313" key="3">
    <source>
        <dbReference type="Proteomes" id="UP000245137"/>
    </source>
</evidence>
<sequence>MSIRLNSAKLEVFAVRLACLAAMAPLAGCGVNRTLPPRAVAQDYRDRHPVALADASVSIDVFPSQGLDFATTGRIRDFVLRYRRFGHGQITLLAPTGAKDQFAARSGVDAVRRILAENGVSGAVYVASYPVSDPNLAAPVRLSFQGVRAKVAGRCGEWPADLASASSLEGWDNTTYWNFGCASQTTFAAQIDDPRDLAAPRGETPADIESRMRAIGNVRKGADPATNWSVKGSNISGVGGG</sequence>
<keyword evidence="1" id="KW-0732">Signal</keyword>
<dbReference type="OrthoDB" id="9802674at2"/>
<dbReference type="RefSeq" id="WP_108916520.1">
    <property type="nucleotide sequence ID" value="NZ_BGJY01000015.1"/>
</dbReference>
<evidence type="ECO:0000256" key="1">
    <source>
        <dbReference type="SAM" id="SignalP"/>
    </source>
</evidence>
<accession>A0A2U1ST22</accession>
<dbReference type="Proteomes" id="UP000245137">
    <property type="component" value="Unassembled WGS sequence"/>
</dbReference>